<organism evidence="2 3">
    <name type="scientific">Punica granatum</name>
    <name type="common">Pomegranate</name>
    <dbReference type="NCBI Taxonomy" id="22663"/>
    <lineage>
        <taxon>Eukaryota</taxon>
        <taxon>Viridiplantae</taxon>
        <taxon>Streptophyta</taxon>
        <taxon>Embryophyta</taxon>
        <taxon>Tracheophyta</taxon>
        <taxon>Spermatophyta</taxon>
        <taxon>Magnoliopsida</taxon>
        <taxon>eudicotyledons</taxon>
        <taxon>Gunneridae</taxon>
        <taxon>Pentapetalae</taxon>
        <taxon>rosids</taxon>
        <taxon>malvids</taxon>
        <taxon>Myrtales</taxon>
        <taxon>Lythraceae</taxon>
        <taxon>Punica</taxon>
    </lineage>
</organism>
<feature type="region of interest" description="Disordered" evidence="1">
    <location>
        <begin position="104"/>
        <end position="131"/>
    </location>
</feature>
<keyword evidence="3" id="KW-1185">Reference proteome</keyword>
<comment type="caution">
    <text evidence="2">The sequence shown here is derived from an EMBL/GenBank/DDBJ whole genome shotgun (WGS) entry which is preliminary data.</text>
</comment>
<evidence type="ECO:0000313" key="2">
    <source>
        <dbReference type="EMBL" id="PKI61043.1"/>
    </source>
</evidence>
<dbReference type="AlphaFoldDB" id="A0A2I0JZ08"/>
<accession>A0A2I0JZ08</accession>
<evidence type="ECO:0000313" key="3">
    <source>
        <dbReference type="Proteomes" id="UP000233551"/>
    </source>
</evidence>
<dbReference type="EMBL" id="PGOL01001086">
    <property type="protein sequence ID" value="PKI61043.1"/>
    <property type="molecule type" value="Genomic_DNA"/>
</dbReference>
<reference evidence="2 3" key="1">
    <citation type="submission" date="2017-11" db="EMBL/GenBank/DDBJ databases">
        <title>De-novo sequencing of pomegranate (Punica granatum L.) genome.</title>
        <authorList>
            <person name="Akparov Z."/>
            <person name="Amiraslanov A."/>
            <person name="Hajiyeva S."/>
            <person name="Abbasov M."/>
            <person name="Kaur K."/>
            <person name="Hamwieh A."/>
            <person name="Solovyev V."/>
            <person name="Salamov A."/>
            <person name="Braich B."/>
            <person name="Kosarev P."/>
            <person name="Mahmoud A."/>
            <person name="Hajiyev E."/>
            <person name="Babayeva S."/>
            <person name="Izzatullayeva V."/>
            <person name="Mammadov A."/>
            <person name="Mammadov A."/>
            <person name="Sharifova S."/>
            <person name="Ojaghi J."/>
            <person name="Eynullazada K."/>
            <person name="Bayramov B."/>
            <person name="Abdulazimova A."/>
            <person name="Shahmuradov I."/>
        </authorList>
    </citation>
    <scope>NUCLEOTIDE SEQUENCE [LARGE SCALE GENOMIC DNA]</scope>
    <source>
        <strain evidence="3">cv. AG2017</strain>
        <tissue evidence="2">Leaf</tissue>
    </source>
</reference>
<protein>
    <submittedName>
        <fullName evidence="2">Uncharacterized protein</fullName>
    </submittedName>
</protein>
<name>A0A2I0JZ08_PUNGR</name>
<proteinExistence type="predicted"/>
<evidence type="ECO:0000256" key="1">
    <source>
        <dbReference type="SAM" id="MobiDB-lite"/>
    </source>
</evidence>
<gene>
    <name evidence="2" type="ORF">CRG98_018564</name>
</gene>
<feature type="compositionally biased region" description="Basic and acidic residues" evidence="1">
    <location>
        <begin position="110"/>
        <end position="123"/>
    </location>
</feature>
<sequence>MAWLRVIHKRAAEVRREMDALLDALKDIDPEVAKSYALLDAIKDIDPEVAMSAMGTREGNSIQQQLEKRLNSNEKHAQGAREARTTTKRFSKLKDELNSCEVTSTTALEAQERMAGKEGKVVKEEEEEEEV</sequence>
<dbReference type="Proteomes" id="UP000233551">
    <property type="component" value="Unassembled WGS sequence"/>
</dbReference>